<gene>
    <name evidence="1" type="ORF">LCGC14_2448490</name>
</gene>
<comment type="caution">
    <text evidence="1">The sequence shown here is derived from an EMBL/GenBank/DDBJ whole genome shotgun (WGS) entry which is preliminary data.</text>
</comment>
<proteinExistence type="predicted"/>
<dbReference type="AlphaFoldDB" id="A0A0F9C4E3"/>
<feature type="non-terminal residue" evidence="1">
    <location>
        <position position="30"/>
    </location>
</feature>
<name>A0A0F9C4E3_9ZZZZ</name>
<dbReference type="EMBL" id="LAZR01037842">
    <property type="protein sequence ID" value="KKL21137.1"/>
    <property type="molecule type" value="Genomic_DNA"/>
</dbReference>
<organism evidence="1">
    <name type="scientific">marine sediment metagenome</name>
    <dbReference type="NCBI Taxonomy" id="412755"/>
    <lineage>
        <taxon>unclassified sequences</taxon>
        <taxon>metagenomes</taxon>
        <taxon>ecological metagenomes</taxon>
    </lineage>
</organism>
<evidence type="ECO:0000313" key="1">
    <source>
        <dbReference type="EMBL" id="KKL21137.1"/>
    </source>
</evidence>
<sequence length="30" mass="3402">MDKCKDDLNKRIDQVAQDVAWVKGRLKNGG</sequence>
<reference evidence="1" key="1">
    <citation type="journal article" date="2015" name="Nature">
        <title>Complex archaea that bridge the gap between prokaryotes and eukaryotes.</title>
        <authorList>
            <person name="Spang A."/>
            <person name="Saw J.H."/>
            <person name="Jorgensen S.L."/>
            <person name="Zaremba-Niedzwiedzka K."/>
            <person name="Martijn J."/>
            <person name="Lind A.E."/>
            <person name="van Eijk R."/>
            <person name="Schleper C."/>
            <person name="Guy L."/>
            <person name="Ettema T.J."/>
        </authorList>
    </citation>
    <scope>NUCLEOTIDE SEQUENCE</scope>
</reference>
<protein>
    <submittedName>
        <fullName evidence="1">Uncharacterized protein</fullName>
    </submittedName>
</protein>
<accession>A0A0F9C4E3</accession>